<evidence type="ECO:0000256" key="3">
    <source>
        <dbReference type="ARBA" id="ARBA00023163"/>
    </source>
</evidence>
<evidence type="ECO:0000256" key="2">
    <source>
        <dbReference type="ARBA" id="ARBA00023125"/>
    </source>
</evidence>
<dbReference type="InterPro" id="IPR009057">
    <property type="entry name" value="Homeodomain-like_sf"/>
</dbReference>
<evidence type="ECO:0000259" key="4">
    <source>
        <dbReference type="PROSITE" id="PS01124"/>
    </source>
</evidence>
<proteinExistence type="predicted"/>
<keyword evidence="6" id="KW-1185">Reference proteome</keyword>
<dbReference type="PRINTS" id="PR00032">
    <property type="entry name" value="HTHARAC"/>
</dbReference>
<dbReference type="InterPro" id="IPR020449">
    <property type="entry name" value="Tscrpt_reg_AraC-type_HTH"/>
</dbReference>
<sequence>MDALSQLLTLYPMRTALDVRCHFGAPWVLDHPGTASGVAPYHLIVRGEAQVGGQALQAGDIVVFPHGAAHRLYLGDPAAASSMRDLPGGLLELKGNDGDGPPTDILCGEFRFDTDDSLLTALPPMLVVRSAGRADATGLRNLIDILQMEAETPRAGSEAIVRQLASALFALLIRCWLEQSMTVPGLFAVMAERRLQAALLGMLSAPQRPWTLEDLAQACHMSRATFARLFTKAAGATPAAVLTQLRMTRAARLLDTGKQAGDVAESVGYQSEAAFNRAFKRQYGVGPGAYRRRGPE</sequence>
<gene>
    <name evidence="5" type="ORF">GW587_24890</name>
</gene>
<name>A0ABX0FS66_9BURK</name>
<keyword evidence="2" id="KW-0238">DNA-binding</keyword>
<dbReference type="PANTHER" id="PTHR46796:SF7">
    <property type="entry name" value="ARAC FAMILY TRANSCRIPTIONAL REGULATOR"/>
    <property type="match status" value="1"/>
</dbReference>
<evidence type="ECO:0000256" key="1">
    <source>
        <dbReference type="ARBA" id="ARBA00023015"/>
    </source>
</evidence>
<accession>A0ABX0FS66</accession>
<dbReference type="Pfam" id="PF12833">
    <property type="entry name" value="HTH_18"/>
    <property type="match status" value="1"/>
</dbReference>
<comment type="caution">
    <text evidence="5">The sequence shown here is derived from an EMBL/GenBank/DDBJ whole genome shotgun (WGS) entry which is preliminary data.</text>
</comment>
<keyword evidence="3" id="KW-0804">Transcription</keyword>
<dbReference type="PROSITE" id="PS01124">
    <property type="entry name" value="HTH_ARAC_FAMILY_2"/>
    <property type="match status" value="1"/>
</dbReference>
<dbReference type="RefSeq" id="WP_166107613.1">
    <property type="nucleotide sequence ID" value="NZ_JAADJT010000013.1"/>
</dbReference>
<feature type="domain" description="HTH araC/xylS-type" evidence="4">
    <location>
        <begin position="193"/>
        <end position="293"/>
    </location>
</feature>
<evidence type="ECO:0000313" key="5">
    <source>
        <dbReference type="EMBL" id="NGZ87483.1"/>
    </source>
</evidence>
<dbReference type="SUPFAM" id="SSF46689">
    <property type="entry name" value="Homeodomain-like"/>
    <property type="match status" value="2"/>
</dbReference>
<dbReference type="SMART" id="SM00342">
    <property type="entry name" value="HTH_ARAC"/>
    <property type="match status" value="1"/>
</dbReference>
<dbReference type="Pfam" id="PF12852">
    <property type="entry name" value="Cupin_6"/>
    <property type="match status" value="1"/>
</dbReference>
<reference evidence="6" key="1">
    <citation type="submission" date="2023-07" db="EMBL/GenBank/DDBJ databases">
        <title>Duganella aceri sp. nov., isolated from tree sap.</title>
        <authorList>
            <person name="Kim I.S."/>
        </authorList>
    </citation>
    <scope>NUCLEOTIDE SEQUENCE [LARGE SCALE GENOMIC DNA]</scope>
    <source>
        <strain evidence="6">SAP-35</strain>
    </source>
</reference>
<evidence type="ECO:0000313" key="6">
    <source>
        <dbReference type="Proteomes" id="UP000666369"/>
    </source>
</evidence>
<dbReference type="InterPro" id="IPR032783">
    <property type="entry name" value="AraC_lig"/>
</dbReference>
<organism evidence="5 6">
    <name type="scientific">Duganella aceris</name>
    <dbReference type="NCBI Taxonomy" id="2703883"/>
    <lineage>
        <taxon>Bacteria</taxon>
        <taxon>Pseudomonadati</taxon>
        <taxon>Pseudomonadota</taxon>
        <taxon>Betaproteobacteria</taxon>
        <taxon>Burkholderiales</taxon>
        <taxon>Oxalobacteraceae</taxon>
        <taxon>Telluria group</taxon>
        <taxon>Duganella</taxon>
    </lineage>
</organism>
<dbReference type="Proteomes" id="UP000666369">
    <property type="component" value="Unassembled WGS sequence"/>
</dbReference>
<keyword evidence="1" id="KW-0805">Transcription regulation</keyword>
<dbReference type="EMBL" id="JAADJT010000013">
    <property type="protein sequence ID" value="NGZ87483.1"/>
    <property type="molecule type" value="Genomic_DNA"/>
</dbReference>
<dbReference type="Gene3D" id="1.10.10.60">
    <property type="entry name" value="Homeodomain-like"/>
    <property type="match status" value="2"/>
</dbReference>
<protein>
    <submittedName>
        <fullName evidence="5">AraC family transcriptional regulator</fullName>
    </submittedName>
</protein>
<dbReference type="InterPro" id="IPR018060">
    <property type="entry name" value="HTH_AraC"/>
</dbReference>
<dbReference type="InterPro" id="IPR050204">
    <property type="entry name" value="AraC_XylS_family_regulators"/>
</dbReference>
<dbReference type="PANTHER" id="PTHR46796">
    <property type="entry name" value="HTH-TYPE TRANSCRIPTIONAL ACTIVATOR RHAS-RELATED"/>
    <property type="match status" value="1"/>
</dbReference>